<proteinExistence type="inferred from homology"/>
<evidence type="ECO:0000313" key="2">
    <source>
        <dbReference type="EMBL" id="WHS66688.1"/>
    </source>
</evidence>
<name>A0ABY8SUG3_9BURK</name>
<dbReference type="EMBL" id="CP125947">
    <property type="protein sequence ID" value="WHS66688.1"/>
    <property type="molecule type" value="Genomic_DNA"/>
</dbReference>
<dbReference type="Pfam" id="PF01177">
    <property type="entry name" value="Asp_Glu_race"/>
    <property type="match status" value="1"/>
</dbReference>
<dbReference type="InterPro" id="IPR053714">
    <property type="entry name" value="Iso_Racemase_Enz_sf"/>
</dbReference>
<sequence>MKASKAEMAQILLINPNTSRQTTELMARQARACLPAGMLLLTATAQRGDAMITDEAGLRLAEQEVLRLGLEFAHSAGAAPARAIIVAAFGNPGLDALRAALPPGVAACGIGEAAMRAAATAADQGPRRFGIATTTPGLEASIAASVNALGLMPQFTGTRIAPGEPLALAADPALQCERLALAVAQCIEQDGAQAVVIGGGPLSEAALWLAPRFAQPVLSPVVAAMQAALASLSEAVPQ</sequence>
<dbReference type="Gene3D" id="3.40.50.12500">
    <property type="match status" value="1"/>
</dbReference>
<evidence type="ECO:0000313" key="3">
    <source>
        <dbReference type="Proteomes" id="UP001240697"/>
    </source>
</evidence>
<dbReference type="Proteomes" id="UP001240697">
    <property type="component" value="Chromosome"/>
</dbReference>
<organism evidence="2 3">
    <name type="scientific">Comamonas resistens</name>
    <dbReference type="NCBI Taxonomy" id="3046670"/>
    <lineage>
        <taxon>Bacteria</taxon>
        <taxon>Pseudomonadati</taxon>
        <taxon>Pseudomonadota</taxon>
        <taxon>Betaproteobacteria</taxon>
        <taxon>Burkholderiales</taxon>
        <taxon>Comamonadaceae</taxon>
        <taxon>Comamonas</taxon>
    </lineage>
</organism>
<gene>
    <name evidence="2" type="ORF">QMY55_06005</name>
</gene>
<dbReference type="InterPro" id="IPR015942">
    <property type="entry name" value="Asp/Glu/hydantoin_racemase"/>
</dbReference>
<keyword evidence="3" id="KW-1185">Reference proteome</keyword>
<dbReference type="InterPro" id="IPR052186">
    <property type="entry name" value="Hydantoin_racemase-like"/>
</dbReference>
<dbReference type="PANTHER" id="PTHR28047:SF5">
    <property type="entry name" value="PROTEIN DCG1"/>
    <property type="match status" value="1"/>
</dbReference>
<protein>
    <submittedName>
        <fullName evidence="2">Aspartate/glutamate racemase family protein</fullName>
    </submittedName>
</protein>
<dbReference type="RefSeq" id="WP_283487761.1">
    <property type="nucleotide sequence ID" value="NZ_CP125947.1"/>
</dbReference>
<reference evidence="2 3" key="1">
    <citation type="submission" date="2023-05" db="EMBL/GenBank/DDBJ databases">
        <authorList>
            <person name="Yin Y."/>
            <person name="Lu Z."/>
        </authorList>
    </citation>
    <scope>NUCLEOTIDE SEQUENCE [LARGE SCALE GENOMIC DNA]</scope>
    <source>
        <strain evidence="2 3">ZM22</strain>
    </source>
</reference>
<dbReference type="PANTHER" id="PTHR28047">
    <property type="entry name" value="PROTEIN DCG1"/>
    <property type="match status" value="1"/>
</dbReference>
<comment type="similarity">
    <text evidence="1">Belongs to the HyuE racemase family.</text>
</comment>
<accession>A0ABY8SUG3</accession>
<evidence type="ECO:0000256" key="1">
    <source>
        <dbReference type="ARBA" id="ARBA00038414"/>
    </source>
</evidence>